<gene>
    <name evidence="1" type="ORF">H9702_03510</name>
</gene>
<accession>A0A9D2NPP9</accession>
<evidence type="ECO:0000313" key="2">
    <source>
        <dbReference type="Proteomes" id="UP000823896"/>
    </source>
</evidence>
<reference evidence="1" key="1">
    <citation type="journal article" date="2021" name="PeerJ">
        <title>Extensive microbial diversity within the chicken gut microbiome revealed by metagenomics and culture.</title>
        <authorList>
            <person name="Gilroy R."/>
            <person name="Ravi A."/>
            <person name="Getino M."/>
            <person name="Pursley I."/>
            <person name="Horton D.L."/>
            <person name="Alikhan N.F."/>
            <person name="Baker D."/>
            <person name="Gharbi K."/>
            <person name="Hall N."/>
            <person name="Watson M."/>
            <person name="Adriaenssens E.M."/>
            <person name="Foster-Nyarko E."/>
            <person name="Jarju S."/>
            <person name="Secka A."/>
            <person name="Antonio M."/>
            <person name="Oren A."/>
            <person name="Chaudhuri R.R."/>
            <person name="La Ragione R."/>
            <person name="Hildebrand F."/>
            <person name="Pallen M.J."/>
        </authorList>
    </citation>
    <scope>NUCLEOTIDE SEQUENCE</scope>
    <source>
        <strain evidence="1">CHK187-11901</strain>
    </source>
</reference>
<dbReference type="EMBL" id="DWWM01000023">
    <property type="protein sequence ID" value="HJC36182.1"/>
    <property type="molecule type" value="Genomic_DNA"/>
</dbReference>
<name>A0A9D2NPP9_9FIRM</name>
<evidence type="ECO:0000313" key="1">
    <source>
        <dbReference type="EMBL" id="HJC36182.1"/>
    </source>
</evidence>
<sequence length="80" mass="9568">MKTYRHYVSMITVCDRQGILTPLTLIWDDGKRYRIDAILERKESAVTDGQRALCYRCRIAGSQRSIFYAQARWFVETRYR</sequence>
<reference evidence="1" key="2">
    <citation type="submission" date="2021-04" db="EMBL/GenBank/DDBJ databases">
        <authorList>
            <person name="Gilroy R."/>
        </authorList>
    </citation>
    <scope>NUCLEOTIDE SEQUENCE</scope>
    <source>
        <strain evidence="1">CHK187-11901</strain>
    </source>
</reference>
<dbReference type="Proteomes" id="UP000823896">
    <property type="component" value="Unassembled WGS sequence"/>
</dbReference>
<proteinExistence type="predicted"/>
<comment type="caution">
    <text evidence="1">The sequence shown here is derived from an EMBL/GenBank/DDBJ whole genome shotgun (WGS) entry which is preliminary data.</text>
</comment>
<dbReference type="AlphaFoldDB" id="A0A9D2NPP9"/>
<organism evidence="1 2">
    <name type="scientific">Candidatus Merdibacter merdavium</name>
    <dbReference type="NCBI Taxonomy" id="2838692"/>
    <lineage>
        <taxon>Bacteria</taxon>
        <taxon>Bacillati</taxon>
        <taxon>Bacillota</taxon>
        <taxon>Erysipelotrichia</taxon>
        <taxon>Erysipelotrichales</taxon>
        <taxon>Erysipelotrichaceae</taxon>
        <taxon>Merdibacter</taxon>
    </lineage>
</organism>
<protein>
    <submittedName>
        <fullName evidence="1">Uncharacterized protein</fullName>
    </submittedName>
</protein>